<dbReference type="EMBL" id="KU998252">
    <property type="protein sequence ID" value="ANA87318.1"/>
    <property type="molecule type" value="Genomic_DNA"/>
</dbReference>
<gene>
    <name evidence="2" type="primary">84</name>
    <name evidence="2" type="ORF">PBI_PATRICKSTAR_84</name>
</gene>
<evidence type="ECO:0000313" key="3">
    <source>
        <dbReference type="Proteomes" id="UP000229511"/>
    </source>
</evidence>
<proteinExistence type="predicted"/>
<reference evidence="2 3" key="1">
    <citation type="submission" date="2016-03" db="EMBL/GenBank/DDBJ databases">
        <authorList>
            <person name="Rimple P."/>
            <person name="Montgomery M.T."/>
            <person name="Guerrero C.A."/>
            <person name="Mavrich T.N."/>
            <person name="Pope W.H."/>
            <person name="Garlena R.A."/>
            <person name="Russell D.A."/>
            <person name="Jacobs-Sera D."/>
            <person name="Hendrix R.W."/>
            <person name="Hatfull G.F."/>
        </authorList>
    </citation>
    <scope>NUCLEOTIDE SEQUENCE [LARGE SCALE GENOMIC DNA]</scope>
</reference>
<evidence type="ECO:0000256" key="1">
    <source>
        <dbReference type="SAM" id="Phobius"/>
    </source>
</evidence>
<organism evidence="2 3">
    <name type="scientific">Gordonia phage PatrickStar</name>
    <dbReference type="NCBI Taxonomy" id="1838076"/>
    <lineage>
        <taxon>Viruses</taxon>
        <taxon>Duplodnaviria</taxon>
        <taxon>Heunggongvirae</taxon>
        <taxon>Uroviricota</taxon>
        <taxon>Caudoviricetes</taxon>
        <taxon>Orchidvirus</taxon>
        <taxon>Orchidvirus orchid</taxon>
    </lineage>
</organism>
<feature type="transmembrane region" description="Helical" evidence="1">
    <location>
        <begin position="20"/>
        <end position="40"/>
    </location>
</feature>
<name>A0A160DGZ6_9CAUD</name>
<sequence>MSNVPMPEVPNLSNPSVEDIVAILTQMILTESVFVPVIILDEALLMARKVKDTLTIVNDNSPEKMRVEKLASDLEERIKMYNKVVSDFGHIVLGVNNA</sequence>
<keyword evidence="1" id="KW-1133">Transmembrane helix</keyword>
<accession>A0A160DGZ6</accession>
<keyword evidence="1" id="KW-0472">Membrane</keyword>
<evidence type="ECO:0000313" key="2">
    <source>
        <dbReference type="EMBL" id="ANA87318.1"/>
    </source>
</evidence>
<keyword evidence="1" id="KW-0812">Transmembrane</keyword>
<dbReference type="Proteomes" id="UP000229511">
    <property type="component" value="Genome"/>
</dbReference>
<protein>
    <submittedName>
        <fullName evidence="2">Uncharacterized protein</fullName>
    </submittedName>
</protein>